<organism evidence="10 11">
    <name type="scientific">candidate division WOR-3 bacterium JGI_Cruoil_03_44_89</name>
    <dbReference type="NCBI Taxonomy" id="1973748"/>
    <lineage>
        <taxon>Bacteria</taxon>
        <taxon>Bacteria division WOR-3</taxon>
    </lineage>
</organism>
<comment type="cofactor">
    <cofactor evidence="7 9">
        <name>Mg(2+)</name>
        <dbReference type="ChEBI" id="CHEBI:18420"/>
    </cofactor>
</comment>
<dbReference type="InterPro" id="IPR018480">
    <property type="entry name" value="PNAcMuramoyl-5peptid_Trfase_CS"/>
</dbReference>
<feature type="binding site" evidence="9">
    <location>
        <position position="190"/>
    </location>
    <ligand>
        <name>Mg(2+)</name>
        <dbReference type="ChEBI" id="CHEBI:18420"/>
    </ligand>
</feature>
<keyword evidence="4 7" id="KW-0812">Transmembrane</keyword>
<reference evidence="10 11" key="1">
    <citation type="submission" date="2017-07" db="EMBL/GenBank/DDBJ databases">
        <title>Recovery of genomes from metagenomes via a dereplication, aggregation, and scoring strategy.</title>
        <authorList>
            <person name="Sieber C.M."/>
            <person name="Probst A.J."/>
            <person name="Sharrar A."/>
            <person name="Thomas B.C."/>
            <person name="Hess M."/>
            <person name="Tringe S.G."/>
            <person name="Banfield J.F."/>
        </authorList>
    </citation>
    <scope>NUCLEOTIDE SEQUENCE [LARGE SCALE GENOMIC DNA]</scope>
    <source>
        <strain evidence="10">JGI_Cruoil_03_44_89</strain>
    </source>
</reference>
<dbReference type="GO" id="GO:0008360">
    <property type="term" value="P:regulation of cell shape"/>
    <property type="evidence" value="ECO:0007669"/>
    <property type="project" value="UniProtKB-KW"/>
</dbReference>
<proteinExistence type="inferred from homology"/>
<dbReference type="Proteomes" id="UP000215215">
    <property type="component" value="Unassembled WGS sequence"/>
</dbReference>
<dbReference type="GO" id="GO:0005886">
    <property type="term" value="C:plasma membrane"/>
    <property type="evidence" value="ECO:0007669"/>
    <property type="project" value="UniProtKB-SubCell"/>
</dbReference>
<protein>
    <recommendedName>
        <fullName evidence="7 8">Phospho-N-acetylmuramoyl-pentapeptide-transferase</fullName>
        <ecNumber evidence="7 8">2.7.8.13</ecNumber>
    </recommendedName>
    <alternativeName>
        <fullName evidence="7">UDP-MurNAc-pentapeptide phosphotransferase</fullName>
    </alternativeName>
</protein>
<evidence type="ECO:0000256" key="4">
    <source>
        <dbReference type="ARBA" id="ARBA00022692"/>
    </source>
</evidence>
<dbReference type="InterPro" id="IPR000715">
    <property type="entry name" value="Glycosyl_transferase_4"/>
</dbReference>
<evidence type="ECO:0000313" key="10">
    <source>
        <dbReference type="EMBL" id="OYD15474.1"/>
    </source>
</evidence>
<dbReference type="PANTHER" id="PTHR22926">
    <property type="entry name" value="PHOSPHO-N-ACETYLMURAMOYL-PENTAPEPTIDE-TRANSFERASE"/>
    <property type="match status" value="1"/>
</dbReference>
<feature type="transmembrane region" description="Helical" evidence="7">
    <location>
        <begin position="166"/>
        <end position="185"/>
    </location>
</feature>
<dbReference type="UniPathway" id="UPA00219"/>
<feature type="transmembrane region" description="Helical" evidence="7">
    <location>
        <begin position="237"/>
        <end position="254"/>
    </location>
</feature>
<name>A0A235BTB2_UNCW3</name>
<comment type="caution">
    <text evidence="10">The sequence shown here is derived from an EMBL/GenBank/DDBJ whole genome shotgun (WGS) entry which is preliminary data.</text>
</comment>
<keyword evidence="7 9" id="KW-0460">Magnesium</keyword>
<feature type="transmembrane region" description="Helical" evidence="7">
    <location>
        <begin position="96"/>
        <end position="113"/>
    </location>
</feature>
<keyword evidence="5 7" id="KW-1133">Transmembrane helix</keyword>
<evidence type="ECO:0000256" key="6">
    <source>
        <dbReference type="ARBA" id="ARBA00023136"/>
    </source>
</evidence>
<comment type="function">
    <text evidence="7">Catalyzes the initial step of the lipid cycle reactions in the biosynthesis of the cell wall peptidoglycan: transfers peptidoglycan precursor phospho-MurNAc-pentapeptide from UDP-MurNAc-pentapeptide onto the lipid carrier undecaprenyl phosphate, yielding undecaprenyl-pyrophosphoryl-MurNAc-pentapeptide, known as lipid I.</text>
</comment>
<feature type="transmembrane region" description="Helical" evidence="7">
    <location>
        <begin position="336"/>
        <end position="355"/>
    </location>
</feature>
<dbReference type="InterPro" id="IPR003524">
    <property type="entry name" value="PNAcMuramoyl-5peptid_Trfase"/>
</dbReference>
<keyword evidence="7" id="KW-0961">Cell wall biogenesis/degradation</keyword>
<keyword evidence="7" id="KW-0132">Cell division</keyword>
<dbReference type="EMBL" id="NOZQ01000118">
    <property type="protein sequence ID" value="OYD15474.1"/>
    <property type="molecule type" value="Genomic_DNA"/>
</dbReference>
<keyword evidence="7 9" id="KW-0479">Metal-binding</keyword>
<dbReference type="Pfam" id="PF00953">
    <property type="entry name" value="Glycos_transf_4"/>
    <property type="match status" value="1"/>
</dbReference>
<evidence type="ECO:0000256" key="5">
    <source>
        <dbReference type="ARBA" id="ARBA00022989"/>
    </source>
</evidence>
<dbReference type="GO" id="GO:0046872">
    <property type="term" value="F:metal ion binding"/>
    <property type="evidence" value="ECO:0007669"/>
    <property type="project" value="UniProtKB-KW"/>
</dbReference>
<comment type="pathway">
    <text evidence="7">Cell wall biogenesis; peptidoglycan biosynthesis.</text>
</comment>
<feature type="transmembrane region" description="Helical" evidence="7">
    <location>
        <begin position="133"/>
        <end position="154"/>
    </location>
</feature>
<dbReference type="AlphaFoldDB" id="A0A235BTB2"/>
<feature type="transmembrane region" description="Helical" evidence="7">
    <location>
        <begin position="261"/>
        <end position="282"/>
    </location>
</feature>
<keyword evidence="7" id="KW-0133">Cell shape</keyword>
<dbReference type="GO" id="GO:0051992">
    <property type="term" value="F:UDP-N-acetylmuramoyl-L-alanyl-D-glutamyl-meso-2,6-diaminopimelyl-D-alanyl-D-alanine:undecaprenyl-phosphate transferase activity"/>
    <property type="evidence" value="ECO:0007669"/>
    <property type="project" value="RHEA"/>
</dbReference>
<evidence type="ECO:0000256" key="9">
    <source>
        <dbReference type="PIRSR" id="PIRSR600715-1"/>
    </source>
</evidence>
<feature type="transmembrane region" description="Helical" evidence="7">
    <location>
        <begin position="197"/>
        <end position="217"/>
    </location>
</feature>
<dbReference type="GO" id="GO:0071555">
    <property type="term" value="P:cell wall organization"/>
    <property type="evidence" value="ECO:0007669"/>
    <property type="project" value="UniProtKB-KW"/>
</dbReference>
<feature type="transmembrane region" description="Helical" evidence="7">
    <location>
        <begin position="288"/>
        <end position="309"/>
    </location>
</feature>
<feature type="binding site" evidence="9">
    <location>
        <position position="265"/>
    </location>
    <ligand>
        <name>Mg(2+)</name>
        <dbReference type="ChEBI" id="CHEBI:18420"/>
    </ligand>
</feature>
<comment type="subcellular location">
    <subcellularLocation>
        <location evidence="7">Cell membrane</location>
        <topology evidence="7">Multi-pass membrane protein</topology>
    </subcellularLocation>
    <subcellularLocation>
        <location evidence="1">Membrane</location>
        <topology evidence="1">Multi-pass membrane protein</topology>
    </subcellularLocation>
</comment>
<evidence type="ECO:0000256" key="1">
    <source>
        <dbReference type="ARBA" id="ARBA00004141"/>
    </source>
</evidence>
<dbReference type="GO" id="GO:0051301">
    <property type="term" value="P:cell division"/>
    <property type="evidence" value="ECO:0007669"/>
    <property type="project" value="UniProtKB-KW"/>
</dbReference>
<dbReference type="GO" id="GO:0008963">
    <property type="term" value="F:phospho-N-acetylmuramoyl-pentapeptide-transferase activity"/>
    <property type="evidence" value="ECO:0007669"/>
    <property type="project" value="UniProtKB-UniRule"/>
</dbReference>
<dbReference type="PROSITE" id="PS01348">
    <property type="entry name" value="MRAY_2"/>
    <property type="match status" value="1"/>
</dbReference>
<sequence>MLYHFLYPLATRFGVFNLFRYITFRAAYAGATALIIMVVFGPHVIKWLKYRGFVSGIREATLKKHEVKKGTPLAGPLILLAVIVSSLLWADVKEPYVWVMMYTAFTLATLGLVDDVKKVRRGRGMLGKYKFMWQMLIAIPIALYMVIFSKNPGYATMTTLLFIKNIFWNLGVFYIPFVVFIVVATSNSVNIADGIDGLACGLAGISAGAYVVLSYLVGHYKFASYLNILFIPGGGEVAVVLASVVGTAIGFLWFNAHPAEAFMGDMSSLPLGGLIGVSAILIKQEILLILVCGVFVAEALSVIIQVLHYKRTKRRFFKMAPLHHHFELMGVPECKLVVRFWIVGILFTLIAISTLKIR</sequence>
<comment type="similarity">
    <text evidence="2 7">Belongs to the glycosyltransferase 4 family. MraY subfamily.</text>
</comment>
<evidence type="ECO:0000256" key="3">
    <source>
        <dbReference type="ARBA" id="ARBA00022679"/>
    </source>
</evidence>
<evidence type="ECO:0000256" key="2">
    <source>
        <dbReference type="ARBA" id="ARBA00005583"/>
    </source>
</evidence>
<feature type="transmembrane region" description="Helical" evidence="7">
    <location>
        <begin position="73"/>
        <end position="90"/>
    </location>
</feature>
<keyword evidence="7" id="KW-0573">Peptidoglycan synthesis</keyword>
<evidence type="ECO:0000256" key="8">
    <source>
        <dbReference type="NCBIfam" id="TIGR00445"/>
    </source>
</evidence>
<dbReference type="GO" id="GO:0009252">
    <property type="term" value="P:peptidoglycan biosynthetic process"/>
    <property type="evidence" value="ECO:0007669"/>
    <property type="project" value="UniProtKB-UniRule"/>
</dbReference>
<keyword evidence="7" id="KW-0131">Cell cycle</keyword>
<accession>A0A235BTB2</accession>
<evidence type="ECO:0000313" key="11">
    <source>
        <dbReference type="Proteomes" id="UP000215215"/>
    </source>
</evidence>
<dbReference type="HAMAP" id="MF_00038">
    <property type="entry name" value="MraY"/>
    <property type="match status" value="1"/>
</dbReference>
<keyword evidence="6 7" id="KW-0472">Membrane</keyword>
<keyword evidence="3 7" id="KW-0808">Transferase</keyword>
<feature type="transmembrane region" description="Helical" evidence="7">
    <location>
        <begin position="26"/>
        <end position="45"/>
    </location>
</feature>
<comment type="catalytic activity">
    <reaction evidence="7">
        <text>UDP-N-acetyl-alpha-D-muramoyl-L-alanyl-gamma-D-glutamyl-meso-2,6-diaminopimeloyl-D-alanyl-D-alanine + di-trans,octa-cis-undecaprenyl phosphate = di-trans,octa-cis-undecaprenyl diphospho-N-acetyl-alpha-D-muramoyl-L-alanyl-D-glutamyl-meso-2,6-diaminopimeloyl-D-alanyl-D-alanine + UMP</text>
        <dbReference type="Rhea" id="RHEA:28386"/>
        <dbReference type="ChEBI" id="CHEBI:57865"/>
        <dbReference type="ChEBI" id="CHEBI:60392"/>
        <dbReference type="ChEBI" id="CHEBI:61386"/>
        <dbReference type="ChEBI" id="CHEBI:61387"/>
        <dbReference type="EC" id="2.7.8.13"/>
    </reaction>
</comment>
<dbReference type="EC" id="2.7.8.13" evidence="7 8"/>
<dbReference type="CDD" id="cd06852">
    <property type="entry name" value="GT_MraY"/>
    <property type="match status" value="1"/>
</dbReference>
<gene>
    <name evidence="7 10" type="primary">mraY</name>
    <name evidence="10" type="ORF">CH333_05675</name>
</gene>
<evidence type="ECO:0000256" key="7">
    <source>
        <dbReference type="HAMAP-Rule" id="MF_00038"/>
    </source>
</evidence>
<dbReference type="PANTHER" id="PTHR22926:SF5">
    <property type="entry name" value="PHOSPHO-N-ACETYLMURAMOYL-PENTAPEPTIDE-TRANSFERASE HOMOLOG"/>
    <property type="match status" value="1"/>
</dbReference>
<dbReference type="NCBIfam" id="TIGR00445">
    <property type="entry name" value="mraY"/>
    <property type="match status" value="1"/>
</dbReference>
<keyword evidence="7" id="KW-1003">Cell membrane</keyword>